<dbReference type="RefSeq" id="WP_237866317.1">
    <property type="nucleotide sequence ID" value="NZ_JAKLTY010000024.1"/>
</dbReference>
<evidence type="ECO:0000313" key="2">
    <source>
        <dbReference type="EMBL" id="MCG2672176.1"/>
    </source>
</evidence>
<proteinExistence type="predicted"/>
<dbReference type="Gene3D" id="3.40.50.300">
    <property type="entry name" value="P-loop containing nucleotide triphosphate hydrolases"/>
    <property type="match status" value="1"/>
</dbReference>
<evidence type="ECO:0000313" key="3">
    <source>
        <dbReference type="Proteomes" id="UP001139012"/>
    </source>
</evidence>
<dbReference type="AlphaFoldDB" id="A0A9X1RG85"/>
<reference evidence="1" key="1">
    <citation type="submission" date="2022-01" db="EMBL/GenBank/DDBJ databases">
        <title>Genome sequnece data of strain Bradyrhizobium sp. nov.</title>
        <authorList>
            <person name="Zhang J."/>
        </authorList>
    </citation>
    <scope>NUCLEOTIDE SEQUENCE</scope>
    <source>
        <strain evidence="2">WYCCWR 12774</strain>
        <strain evidence="1">WYCCWR 13023</strain>
    </source>
</reference>
<evidence type="ECO:0000313" key="4">
    <source>
        <dbReference type="Proteomes" id="UP001139054"/>
    </source>
</evidence>
<dbReference type="InterPro" id="IPR027417">
    <property type="entry name" value="P-loop_NTPase"/>
</dbReference>
<protein>
    <submittedName>
        <fullName evidence="1">AAA family ATPase</fullName>
    </submittedName>
</protein>
<accession>A0A9X1RG85</accession>
<sequence length="389" mass="41893">MNLAEIFPAGTAWVDSQISRPRTLQAPTEVLAAHRERFEFTLFDDVNETVQKDWLVKDFLGADEFTLFVAKPGTAKSVLLLDIGAHIAAGMEWHGRNVKQGLVVFFAAERKRTTERRVAAWRKKHGLYGIPFVVAGGELDMTAGLMDAKALGAAVKRLEERLGQKCVLIIVDTVTGTFGGGDQNASRDMQRYIASVDELHRATGAHVAAIHHSGWEGDRGKGAIDLDGAIDSSFGIEVGGTGSAKAFVLKCTGANDMDEGVITGFKLESVSLGKDAEGDETTAPVVVPAKVTPNDGSNLKGSTEKALDSLRAVLAEDGRTPPAGSPGFHEGVVAANRTAWRNRFYADTLANEPKIGDATLRQRFSRAVSELTEKKRIATVGEWFWVCDA</sequence>
<dbReference type="SUPFAM" id="SSF52540">
    <property type="entry name" value="P-loop containing nucleoside triphosphate hydrolases"/>
    <property type="match status" value="1"/>
</dbReference>
<keyword evidence="3" id="KW-1185">Reference proteome</keyword>
<evidence type="ECO:0000313" key="1">
    <source>
        <dbReference type="EMBL" id="MCG2630957.1"/>
    </source>
</evidence>
<dbReference type="Proteomes" id="UP001139054">
    <property type="component" value="Unassembled WGS sequence"/>
</dbReference>
<dbReference type="EMBL" id="JAKLTY010000024">
    <property type="protein sequence ID" value="MCG2630957.1"/>
    <property type="molecule type" value="Genomic_DNA"/>
</dbReference>
<organism evidence="1 4">
    <name type="scientific">Bradyrhizobium zhengyangense</name>
    <dbReference type="NCBI Taxonomy" id="2911009"/>
    <lineage>
        <taxon>Bacteria</taxon>
        <taxon>Pseudomonadati</taxon>
        <taxon>Pseudomonadota</taxon>
        <taxon>Alphaproteobacteria</taxon>
        <taxon>Hyphomicrobiales</taxon>
        <taxon>Nitrobacteraceae</taxon>
        <taxon>Bradyrhizobium</taxon>
    </lineage>
</organism>
<gene>
    <name evidence="2" type="ORF">L6637_35045</name>
    <name evidence="1" type="ORF">L6654_30445</name>
</gene>
<dbReference type="EMBL" id="JAKLUA010000018">
    <property type="protein sequence ID" value="MCG2672176.1"/>
    <property type="molecule type" value="Genomic_DNA"/>
</dbReference>
<dbReference type="Proteomes" id="UP001139012">
    <property type="component" value="Unassembled WGS sequence"/>
</dbReference>
<dbReference type="Pfam" id="PF13481">
    <property type="entry name" value="AAA_25"/>
    <property type="match status" value="1"/>
</dbReference>
<name>A0A9X1RG85_9BRAD</name>
<comment type="caution">
    <text evidence="1">The sequence shown here is derived from an EMBL/GenBank/DDBJ whole genome shotgun (WGS) entry which is preliminary data.</text>
</comment>